<gene>
    <name evidence="3" type="primary">LOC113211200</name>
</gene>
<keyword evidence="2" id="KW-1185">Reference proteome</keyword>
<dbReference type="KEGG" id="foc:113211200"/>
<protein>
    <submittedName>
        <fullName evidence="3">Uncharacterized protein LOC113211200 isoform X1</fullName>
    </submittedName>
</protein>
<dbReference type="GeneID" id="113211200"/>
<dbReference type="AlphaFoldDB" id="A0A9C6X324"/>
<sequence>MRRPMDTKMMSQWRANWLGRIVAQARLRKWQCPLVWTTSSSFDGVHDDKLQDLVTLAPSEWEAVVRELTRIAMLMHTNGDMRGLVQSLRRCEKFLHSPRRRSMCPLLSEYREALKHVVDVTCIMVACVLEKKNLDQEPGAETVADTDTWGPSLKAAMLAMQAQVRVACFLGLPSGAETAHSGTLLLPHALVLASRAKDAAPEEGEWKALYADLLPHDHPRKLTLLRNAVRARRTPFTLTCLSRFLYKLGENEAFDLCADALLEWPLSVHTNVSYVLMFLSCAAPCKLSGCLAEQCLLRLQRLVPQSMFALGLALELRLHTESGAKKHVRPQPYGELDHATVDKAQKLYAWTRPGRPRLARSTSTAANLREAQDPDRH</sequence>
<organism evidence="2 3">
    <name type="scientific">Frankliniella occidentalis</name>
    <name type="common">Western flower thrips</name>
    <name type="synonym">Euthrips occidentalis</name>
    <dbReference type="NCBI Taxonomy" id="133901"/>
    <lineage>
        <taxon>Eukaryota</taxon>
        <taxon>Metazoa</taxon>
        <taxon>Ecdysozoa</taxon>
        <taxon>Arthropoda</taxon>
        <taxon>Hexapoda</taxon>
        <taxon>Insecta</taxon>
        <taxon>Pterygota</taxon>
        <taxon>Neoptera</taxon>
        <taxon>Paraneoptera</taxon>
        <taxon>Thysanoptera</taxon>
        <taxon>Terebrantia</taxon>
        <taxon>Thripoidea</taxon>
        <taxon>Thripidae</taxon>
        <taxon>Frankliniella</taxon>
    </lineage>
</organism>
<proteinExistence type="predicted"/>
<feature type="region of interest" description="Disordered" evidence="1">
    <location>
        <begin position="358"/>
        <end position="377"/>
    </location>
</feature>
<dbReference type="Proteomes" id="UP000504606">
    <property type="component" value="Unplaced"/>
</dbReference>
<name>A0A9C6X324_FRAOC</name>
<evidence type="ECO:0000256" key="1">
    <source>
        <dbReference type="SAM" id="MobiDB-lite"/>
    </source>
</evidence>
<accession>A0A9C6X324</accession>
<dbReference type="RefSeq" id="XP_052128243.1">
    <property type="nucleotide sequence ID" value="XM_052272283.1"/>
</dbReference>
<evidence type="ECO:0000313" key="3">
    <source>
        <dbReference type="RefSeq" id="XP_052128243.1"/>
    </source>
</evidence>
<evidence type="ECO:0000313" key="2">
    <source>
        <dbReference type="Proteomes" id="UP000504606"/>
    </source>
</evidence>
<reference evidence="3" key="1">
    <citation type="submission" date="2025-08" db="UniProtKB">
        <authorList>
            <consortium name="RefSeq"/>
        </authorList>
    </citation>
    <scope>IDENTIFICATION</scope>
    <source>
        <tissue evidence="3">Whole organism</tissue>
    </source>
</reference>
<dbReference type="OrthoDB" id="10264904at2759"/>